<evidence type="ECO:0000256" key="2">
    <source>
        <dbReference type="ARBA" id="ARBA00022679"/>
    </source>
</evidence>
<reference evidence="5 6" key="1">
    <citation type="submission" date="2019-07" db="EMBL/GenBank/DDBJ databases">
        <title>Genome sequence of 2 isolates from Red Sea Mangroves.</title>
        <authorList>
            <person name="Sefrji F."/>
            <person name="Michoud G."/>
            <person name="Merlino G."/>
            <person name="Daffonchio D."/>
        </authorList>
    </citation>
    <scope>NUCLEOTIDE SEQUENCE [LARGE SCALE GENOMIC DNA]</scope>
    <source>
        <strain evidence="5 6">R1DC41</strain>
    </source>
</reference>
<evidence type="ECO:0000313" key="6">
    <source>
        <dbReference type="Proteomes" id="UP000593626"/>
    </source>
</evidence>
<dbReference type="InterPro" id="IPR039506">
    <property type="entry name" value="SPOB_a"/>
</dbReference>
<dbReference type="GO" id="GO:0000155">
    <property type="term" value="F:phosphorelay sensor kinase activity"/>
    <property type="evidence" value="ECO:0007669"/>
    <property type="project" value="InterPro"/>
</dbReference>
<keyword evidence="6" id="KW-1185">Reference proteome</keyword>
<organism evidence="5 6">
    <name type="scientific">Mangrovibacillus cuniculi</name>
    <dbReference type="NCBI Taxonomy" id="2593652"/>
    <lineage>
        <taxon>Bacteria</taxon>
        <taxon>Bacillati</taxon>
        <taxon>Bacillota</taxon>
        <taxon>Bacilli</taxon>
        <taxon>Bacillales</taxon>
        <taxon>Bacillaceae</taxon>
        <taxon>Mangrovibacillus</taxon>
    </lineage>
</organism>
<proteinExistence type="predicted"/>
<evidence type="ECO:0000313" key="5">
    <source>
        <dbReference type="EMBL" id="QPC47039.1"/>
    </source>
</evidence>
<evidence type="ECO:0000256" key="3">
    <source>
        <dbReference type="ARBA" id="ARBA00022777"/>
    </source>
</evidence>
<dbReference type="Gene3D" id="1.10.287.130">
    <property type="match status" value="1"/>
</dbReference>
<dbReference type="RefSeq" id="WP_239671708.1">
    <property type="nucleotide sequence ID" value="NZ_CP049742.1"/>
</dbReference>
<dbReference type="AlphaFoldDB" id="A0A7S8CBP5"/>
<dbReference type="Proteomes" id="UP000593626">
    <property type="component" value="Chromosome"/>
</dbReference>
<feature type="domain" description="Sporulation initiation phosphotransferase B C-terminal" evidence="4">
    <location>
        <begin position="59"/>
        <end position="172"/>
    </location>
</feature>
<dbReference type="EMBL" id="CP049742">
    <property type="protein sequence ID" value="QPC47039.1"/>
    <property type="molecule type" value="Genomic_DNA"/>
</dbReference>
<dbReference type="InterPro" id="IPR037100">
    <property type="entry name" value="Spo0B_C_sf"/>
</dbReference>
<dbReference type="SMART" id="SM01317">
    <property type="entry name" value="SPOB_ab"/>
    <property type="match status" value="1"/>
</dbReference>
<gene>
    <name evidence="5" type="ORF">G8O30_08710</name>
</gene>
<dbReference type="Gene3D" id="3.30.565.30">
    <property type="entry name" value="Sporulation initiation phosphotransferase B (SpoOB), C-terminal domain"/>
    <property type="match status" value="1"/>
</dbReference>
<dbReference type="KEGG" id="mcui:G8O30_08710"/>
<dbReference type="InterPro" id="IPR016120">
    <property type="entry name" value="Sig_transdc_His_kin_SpoOB"/>
</dbReference>
<dbReference type="Pfam" id="PF14682">
    <property type="entry name" value="SPOB_ab"/>
    <property type="match status" value="1"/>
</dbReference>
<keyword evidence="3" id="KW-0418">Kinase</keyword>
<dbReference type="SUPFAM" id="SSF55890">
    <property type="entry name" value="Sporulation response regulatory protein Spo0B"/>
    <property type="match status" value="1"/>
</dbReference>
<dbReference type="InterPro" id="IPR016122">
    <property type="entry name" value="SpoOB_C"/>
</dbReference>
<accession>A0A7S8CBP5</accession>
<evidence type="ECO:0000256" key="1">
    <source>
        <dbReference type="ARBA" id="ARBA00022553"/>
    </source>
</evidence>
<keyword evidence="1" id="KW-0597">Phosphoprotein</keyword>
<keyword evidence="2" id="KW-0808">Transferase</keyword>
<protein>
    <submittedName>
        <fullName evidence="5">Sporulation protein</fullName>
    </submittedName>
</protein>
<sequence>MKGNWTVVEAMRYARHDWMNQLQLLKGNITLQKWERVQAIMDDLIVQAQQDSRLTNLGKPQFAETLLTFNWENHSFQIEWEILEEGYTLDIEDEYLVKSFNEWFSFINENAKPYEDNRLFIRLQKDETTYVFSLEYMGEWKVDLTKWLNDWCLHSPITHSAKLIQQDQEQFLVHWYV</sequence>
<evidence type="ECO:0000259" key="4">
    <source>
        <dbReference type="SMART" id="SM01317"/>
    </source>
</evidence>
<dbReference type="Pfam" id="PF14689">
    <property type="entry name" value="SPOB_a"/>
    <property type="match status" value="1"/>
</dbReference>
<name>A0A7S8CBP5_9BACI</name>